<feature type="transmembrane region" description="Helical" evidence="4">
    <location>
        <begin position="12"/>
        <end position="31"/>
    </location>
</feature>
<dbReference type="AlphaFoldDB" id="A0A840RG50"/>
<evidence type="ECO:0000256" key="3">
    <source>
        <dbReference type="ARBA" id="ARBA00023315"/>
    </source>
</evidence>
<feature type="domain" description="Phospholipid/glycerol acyltransferase" evidence="5">
    <location>
        <begin position="84"/>
        <end position="192"/>
    </location>
</feature>
<dbReference type="CDD" id="cd07989">
    <property type="entry name" value="LPLAT_AGPAT-like"/>
    <property type="match status" value="1"/>
</dbReference>
<evidence type="ECO:0000313" key="7">
    <source>
        <dbReference type="Proteomes" id="UP000543030"/>
    </source>
</evidence>
<dbReference type="SMART" id="SM00563">
    <property type="entry name" value="PlsC"/>
    <property type="match status" value="1"/>
</dbReference>
<dbReference type="InterPro" id="IPR002123">
    <property type="entry name" value="Plipid/glycerol_acylTrfase"/>
</dbReference>
<organism evidence="6 7">
    <name type="scientific">Silvimonas terrae</name>
    <dbReference type="NCBI Taxonomy" id="300266"/>
    <lineage>
        <taxon>Bacteria</taxon>
        <taxon>Pseudomonadati</taxon>
        <taxon>Pseudomonadota</taxon>
        <taxon>Betaproteobacteria</taxon>
        <taxon>Neisseriales</taxon>
        <taxon>Chitinibacteraceae</taxon>
        <taxon>Silvimonas</taxon>
    </lineage>
</organism>
<comment type="caution">
    <text evidence="6">The sequence shown here is derived from an EMBL/GenBank/DDBJ whole genome shotgun (WGS) entry which is preliminary data.</text>
</comment>
<dbReference type="Pfam" id="PF01553">
    <property type="entry name" value="Acyltransferase"/>
    <property type="match status" value="1"/>
</dbReference>
<gene>
    <name evidence="6" type="ORF">HNQ50_001995</name>
</gene>
<evidence type="ECO:0000313" key="6">
    <source>
        <dbReference type="EMBL" id="MBB5191272.1"/>
    </source>
</evidence>
<sequence length="259" mass="28511">MSELTRSLRACKFGFCFAMFGLGGLLIRGVVFPGMMLVPRGQRREQMAKNLIGRAMALFVWLMRVTGAVSVSIEGAEKLDREGLLILANHPSLIDVVILMSLITRPDCIVKAALWRNPFTAGPVRVAGYISNATGPELVSDAIDSLTRGNNLIVFPEGTRTGPAGEMQFQRGAANIAVRGKRPVTPVVITVSEQTLTKSSKWYRPPARKPHFRIHVLDDVAVEPLIAGHGEPAMQARWLTTWLEQFFEREIARHGPTGQ</sequence>
<evidence type="ECO:0000256" key="2">
    <source>
        <dbReference type="ARBA" id="ARBA00022679"/>
    </source>
</evidence>
<keyword evidence="2 6" id="KW-0808">Transferase</keyword>
<evidence type="ECO:0000259" key="5">
    <source>
        <dbReference type="SMART" id="SM00563"/>
    </source>
</evidence>
<proteinExistence type="predicted"/>
<dbReference type="GO" id="GO:0006654">
    <property type="term" value="P:phosphatidic acid biosynthetic process"/>
    <property type="evidence" value="ECO:0007669"/>
    <property type="project" value="TreeGrafter"/>
</dbReference>
<comment type="pathway">
    <text evidence="1">Lipid metabolism.</text>
</comment>
<dbReference type="PANTHER" id="PTHR10434">
    <property type="entry name" value="1-ACYL-SN-GLYCEROL-3-PHOSPHATE ACYLTRANSFERASE"/>
    <property type="match status" value="1"/>
</dbReference>
<keyword evidence="4" id="KW-0812">Transmembrane</keyword>
<dbReference type="PANTHER" id="PTHR10434:SF66">
    <property type="entry name" value="PHOSPHOLIPID_GLYCEROL ACYLTRANSFERASE DOMAIN-CONTAINING PROTEIN"/>
    <property type="match status" value="1"/>
</dbReference>
<name>A0A840RG50_9NEIS</name>
<dbReference type="EMBL" id="JACHHN010000003">
    <property type="protein sequence ID" value="MBB5191272.1"/>
    <property type="molecule type" value="Genomic_DNA"/>
</dbReference>
<dbReference type="RefSeq" id="WP_184099998.1">
    <property type="nucleotide sequence ID" value="NZ_JACHHN010000003.1"/>
</dbReference>
<accession>A0A840RG50</accession>
<keyword evidence="4" id="KW-0472">Membrane</keyword>
<keyword evidence="7" id="KW-1185">Reference proteome</keyword>
<keyword evidence="3 6" id="KW-0012">Acyltransferase</keyword>
<evidence type="ECO:0000256" key="4">
    <source>
        <dbReference type="SAM" id="Phobius"/>
    </source>
</evidence>
<keyword evidence="4" id="KW-1133">Transmembrane helix</keyword>
<dbReference type="SUPFAM" id="SSF69593">
    <property type="entry name" value="Glycerol-3-phosphate (1)-acyltransferase"/>
    <property type="match status" value="1"/>
</dbReference>
<dbReference type="GO" id="GO:0003841">
    <property type="term" value="F:1-acylglycerol-3-phosphate O-acyltransferase activity"/>
    <property type="evidence" value="ECO:0007669"/>
    <property type="project" value="TreeGrafter"/>
</dbReference>
<protein>
    <submittedName>
        <fullName evidence="6">1-acyl-sn-glycerol-3-phosphate acyltransferase</fullName>
    </submittedName>
</protein>
<evidence type="ECO:0000256" key="1">
    <source>
        <dbReference type="ARBA" id="ARBA00005189"/>
    </source>
</evidence>
<dbReference type="Proteomes" id="UP000543030">
    <property type="component" value="Unassembled WGS sequence"/>
</dbReference>
<reference evidence="6 7" key="1">
    <citation type="submission" date="2020-08" db="EMBL/GenBank/DDBJ databases">
        <title>Genomic Encyclopedia of Type Strains, Phase IV (KMG-IV): sequencing the most valuable type-strain genomes for metagenomic binning, comparative biology and taxonomic classification.</title>
        <authorList>
            <person name="Goeker M."/>
        </authorList>
    </citation>
    <scope>NUCLEOTIDE SEQUENCE [LARGE SCALE GENOMIC DNA]</scope>
    <source>
        <strain evidence="6 7">DSM 18233</strain>
    </source>
</reference>